<evidence type="ECO:0000256" key="1">
    <source>
        <dbReference type="ARBA" id="ARBA00022741"/>
    </source>
</evidence>
<protein>
    <submittedName>
        <fullName evidence="11">DEAD/DEAH box helicase</fullName>
        <ecNumber evidence="11">3.6.4.-</ecNumber>
    </submittedName>
</protein>
<keyword evidence="1 7" id="KW-0547">Nucleotide-binding</keyword>
<dbReference type="GO" id="GO:0016787">
    <property type="term" value="F:hydrolase activity"/>
    <property type="evidence" value="ECO:0007669"/>
    <property type="project" value="UniProtKB-KW"/>
</dbReference>
<dbReference type="PROSITE" id="PS51192">
    <property type="entry name" value="HELICASE_ATP_BIND_1"/>
    <property type="match status" value="1"/>
</dbReference>
<evidence type="ECO:0000313" key="12">
    <source>
        <dbReference type="Proteomes" id="UP001225316"/>
    </source>
</evidence>
<reference evidence="11 12" key="1">
    <citation type="submission" date="2023-04" db="EMBL/GenBank/DDBJ databases">
        <title>A novel bacteria isolated from coastal sediment.</title>
        <authorList>
            <person name="Liu X.-J."/>
            <person name="Du Z.-J."/>
        </authorList>
    </citation>
    <scope>NUCLEOTIDE SEQUENCE [LARGE SCALE GENOMIC DNA]</scope>
    <source>
        <strain evidence="11 12">SDUM461003</strain>
    </source>
</reference>
<dbReference type="RefSeq" id="WP_308951000.1">
    <property type="nucleotide sequence ID" value="NZ_JARXHW010000030.1"/>
</dbReference>
<evidence type="ECO:0000256" key="4">
    <source>
        <dbReference type="ARBA" id="ARBA00022840"/>
    </source>
</evidence>
<dbReference type="EMBL" id="JARXHW010000030">
    <property type="protein sequence ID" value="MDQ8208420.1"/>
    <property type="molecule type" value="Genomic_DNA"/>
</dbReference>
<dbReference type="PROSITE" id="PS51195">
    <property type="entry name" value="Q_MOTIF"/>
    <property type="match status" value="1"/>
</dbReference>
<evidence type="ECO:0000259" key="9">
    <source>
        <dbReference type="PROSITE" id="PS51194"/>
    </source>
</evidence>
<dbReference type="InterPro" id="IPR001650">
    <property type="entry name" value="Helicase_C-like"/>
</dbReference>
<dbReference type="InterPro" id="IPR011545">
    <property type="entry name" value="DEAD/DEAH_box_helicase_dom"/>
</dbReference>
<dbReference type="CDD" id="cd00268">
    <property type="entry name" value="DEADc"/>
    <property type="match status" value="1"/>
</dbReference>
<dbReference type="Gene3D" id="3.40.50.300">
    <property type="entry name" value="P-loop containing nucleotide triphosphate hydrolases"/>
    <property type="match status" value="2"/>
</dbReference>
<dbReference type="PANTHER" id="PTHR47959">
    <property type="entry name" value="ATP-DEPENDENT RNA HELICASE RHLE-RELATED"/>
    <property type="match status" value="1"/>
</dbReference>
<feature type="domain" description="Helicase C-terminal" evidence="9">
    <location>
        <begin position="218"/>
        <end position="378"/>
    </location>
</feature>
<dbReference type="SUPFAM" id="SSF52540">
    <property type="entry name" value="P-loop containing nucleoside triphosphate hydrolases"/>
    <property type="match status" value="1"/>
</dbReference>
<dbReference type="Pfam" id="PF00271">
    <property type="entry name" value="Helicase_C"/>
    <property type="match status" value="1"/>
</dbReference>
<dbReference type="GO" id="GO:0004386">
    <property type="term" value="F:helicase activity"/>
    <property type="evidence" value="ECO:0007669"/>
    <property type="project" value="UniProtKB-KW"/>
</dbReference>
<proteinExistence type="inferred from homology"/>
<accession>A0ABU1AW95</accession>
<dbReference type="CDD" id="cd18787">
    <property type="entry name" value="SF2_C_DEAD"/>
    <property type="match status" value="1"/>
</dbReference>
<dbReference type="PROSITE" id="PS51194">
    <property type="entry name" value="HELICASE_CTER"/>
    <property type="match status" value="1"/>
</dbReference>
<evidence type="ECO:0000256" key="5">
    <source>
        <dbReference type="ARBA" id="ARBA00038437"/>
    </source>
</evidence>
<dbReference type="InterPro" id="IPR044742">
    <property type="entry name" value="DEAD/DEAH_RhlB"/>
</dbReference>
<evidence type="ECO:0000256" key="6">
    <source>
        <dbReference type="PROSITE-ProRule" id="PRU00552"/>
    </source>
</evidence>
<feature type="domain" description="DEAD-box RNA helicase Q" evidence="10">
    <location>
        <begin position="1"/>
        <end position="29"/>
    </location>
</feature>
<comment type="caution">
    <text evidence="11">The sequence shown here is derived from an EMBL/GenBank/DDBJ whole genome shotgun (WGS) entry which is preliminary data.</text>
</comment>
<dbReference type="InterPro" id="IPR027417">
    <property type="entry name" value="P-loop_NTPase"/>
</dbReference>
<sequence>MTFSQLGMASYFSQALTRHGFVAPTPIQSAAIPAILEGSDVLGVAKTGSGKTAAFVLPILQKLDATAADSHRAPSVLVLVPTRELADQVAGVWGDFIPSLSHACSCVAVYGGVSINTQMQAMNRVDVLVATPGRLLDLLDKNAVALSNVSTLVLDEADKLLNLGFEAELNQLLGLLPGKRQNLLFSATLNETISAMQRVILKDPKLLQVDEVGESIEHIRQHGYFVSEERKGPLLRYLIKEGGMQRVLVFVSSRKKADNLTFKLRKNKINAWPIHSKMGQQTRKDTLEGFKEGLFPVLIATDLLARGIDIDCLSQVINYELPRSPKDYLHRIGRTGRVEASGEAISLITPEEAHHFKVIQKKMGQKVPMAASDEIDLSGY</sequence>
<evidence type="ECO:0000256" key="2">
    <source>
        <dbReference type="ARBA" id="ARBA00022801"/>
    </source>
</evidence>
<feature type="short sequence motif" description="Q motif" evidence="6">
    <location>
        <begin position="1"/>
        <end position="29"/>
    </location>
</feature>
<dbReference type="InterPro" id="IPR050079">
    <property type="entry name" value="DEAD_box_RNA_helicase"/>
</dbReference>
<dbReference type="Proteomes" id="UP001225316">
    <property type="component" value="Unassembled WGS sequence"/>
</dbReference>
<name>A0ABU1AW95_9BACT</name>
<keyword evidence="2 7" id="KW-0378">Hydrolase</keyword>
<dbReference type="PANTHER" id="PTHR47959:SF13">
    <property type="entry name" value="ATP-DEPENDENT RNA HELICASE RHLE"/>
    <property type="match status" value="1"/>
</dbReference>
<keyword evidence="4 7" id="KW-0067">ATP-binding</keyword>
<dbReference type="Pfam" id="PF00270">
    <property type="entry name" value="DEAD"/>
    <property type="match status" value="1"/>
</dbReference>
<dbReference type="SMART" id="SM00490">
    <property type="entry name" value="HELICc"/>
    <property type="match status" value="1"/>
</dbReference>
<evidence type="ECO:0000313" key="11">
    <source>
        <dbReference type="EMBL" id="MDQ8208420.1"/>
    </source>
</evidence>
<keyword evidence="12" id="KW-1185">Reference proteome</keyword>
<dbReference type="InterPro" id="IPR000629">
    <property type="entry name" value="RNA-helicase_DEAD-box_CS"/>
</dbReference>
<organism evidence="11 12">
    <name type="scientific">Thalassobacterium maritimum</name>
    <dbReference type="NCBI Taxonomy" id="3041265"/>
    <lineage>
        <taxon>Bacteria</taxon>
        <taxon>Pseudomonadati</taxon>
        <taxon>Verrucomicrobiota</taxon>
        <taxon>Opitutia</taxon>
        <taxon>Puniceicoccales</taxon>
        <taxon>Coraliomargaritaceae</taxon>
        <taxon>Thalassobacterium</taxon>
    </lineage>
</organism>
<evidence type="ECO:0000256" key="3">
    <source>
        <dbReference type="ARBA" id="ARBA00022806"/>
    </source>
</evidence>
<comment type="similarity">
    <text evidence="5 7">Belongs to the DEAD box helicase family.</text>
</comment>
<dbReference type="InterPro" id="IPR014014">
    <property type="entry name" value="RNA_helicase_DEAD_Q_motif"/>
</dbReference>
<evidence type="ECO:0000259" key="10">
    <source>
        <dbReference type="PROSITE" id="PS51195"/>
    </source>
</evidence>
<feature type="domain" description="Helicase ATP-binding" evidence="8">
    <location>
        <begin position="32"/>
        <end position="207"/>
    </location>
</feature>
<keyword evidence="3 7" id="KW-0347">Helicase</keyword>
<dbReference type="PROSITE" id="PS00039">
    <property type="entry name" value="DEAD_ATP_HELICASE"/>
    <property type="match status" value="1"/>
</dbReference>
<dbReference type="SMART" id="SM00487">
    <property type="entry name" value="DEXDc"/>
    <property type="match status" value="1"/>
</dbReference>
<evidence type="ECO:0000259" key="8">
    <source>
        <dbReference type="PROSITE" id="PS51192"/>
    </source>
</evidence>
<gene>
    <name evidence="11" type="ORF">QEH52_12930</name>
</gene>
<dbReference type="EC" id="3.6.4.-" evidence="11"/>
<dbReference type="InterPro" id="IPR014001">
    <property type="entry name" value="Helicase_ATP-bd"/>
</dbReference>
<evidence type="ECO:0000256" key="7">
    <source>
        <dbReference type="RuleBase" id="RU000492"/>
    </source>
</evidence>